<evidence type="ECO:0000256" key="1">
    <source>
        <dbReference type="SAM" id="Phobius"/>
    </source>
</evidence>
<feature type="transmembrane region" description="Helical" evidence="1">
    <location>
        <begin position="35"/>
        <end position="54"/>
    </location>
</feature>
<name>A0A0M5N4A3_STASC</name>
<keyword evidence="1" id="KW-0472">Membrane</keyword>
<reference evidence="4" key="2">
    <citation type="submission" date="2018-06" db="EMBL/GenBank/DDBJ databases">
        <authorList>
            <consortium name="Pathogen Informatics"/>
            <person name="Doyle S."/>
        </authorList>
    </citation>
    <scope>NUCLEOTIDE SEQUENCE [LARGE SCALE GENOMIC DNA]</scope>
    <source>
        <strain evidence="4">NCTC12218</strain>
    </source>
</reference>
<organism evidence="4">
    <name type="scientific">Staphylococcus schleiferi</name>
    <dbReference type="NCBI Taxonomy" id="1295"/>
    <lineage>
        <taxon>Bacteria</taxon>
        <taxon>Bacillati</taxon>
        <taxon>Bacillota</taxon>
        <taxon>Bacilli</taxon>
        <taxon>Bacillales</taxon>
        <taxon>Staphylococcaceae</taxon>
        <taxon>Staphylococcus</taxon>
    </lineage>
</organism>
<dbReference type="AlphaFoldDB" id="A0A0M5N4A3"/>
<keyword evidence="6" id="KW-1185">Reference proteome</keyword>
<evidence type="ECO:0000313" key="3">
    <source>
        <dbReference type="EMBL" id="NHA34198.1"/>
    </source>
</evidence>
<reference evidence="2 5" key="3">
    <citation type="submission" date="2020-11" db="EMBL/GenBank/DDBJ databases">
        <authorList>
            <consortium name="Pathogen Informatics"/>
        </authorList>
    </citation>
    <scope>NUCLEOTIDE SEQUENCE [LARGE SCALE GENOMIC DNA]</scope>
    <source>
        <strain evidence="2 5">NCTC12218</strain>
    </source>
</reference>
<evidence type="ECO:0000313" key="5">
    <source>
        <dbReference type="Proteomes" id="UP000264146"/>
    </source>
</evidence>
<reference evidence="3 6" key="1">
    <citation type="submission" date="2018-01" db="EMBL/GenBank/DDBJ databases">
        <title>Complete genome sequence of Staphylococcus Scheliferi isolated from human.</title>
        <authorList>
            <person name="Abouelkhair M.A."/>
            <person name="Bemis D.A."/>
            <person name="Kania S.A."/>
        </authorList>
    </citation>
    <scope>NUCLEOTIDE SEQUENCE [LARGE SCALE GENOMIC DNA]</scope>
    <source>
        <strain evidence="3 6">ATCC 43808</strain>
    </source>
</reference>
<gene>
    <name evidence="3" type="ORF">C1O36_06655</name>
    <name evidence="4" type="ORF">NCTC12218_01329</name>
</gene>
<evidence type="ECO:0000313" key="6">
    <source>
        <dbReference type="Proteomes" id="UP000572988"/>
    </source>
</evidence>
<dbReference type="NCBIfam" id="NF041554">
    <property type="entry name" value="SA1362_fam"/>
    <property type="match status" value="1"/>
</dbReference>
<dbReference type="Proteomes" id="UP000264146">
    <property type="component" value="Chromosome"/>
</dbReference>
<dbReference type="EMBL" id="LR962863">
    <property type="protein sequence ID" value="CAD7359671.1"/>
    <property type="molecule type" value="Genomic_DNA"/>
</dbReference>
<dbReference type="STRING" id="1295.RN70_06300"/>
<dbReference type="EMBL" id="POVK01000019">
    <property type="protein sequence ID" value="NHA34198.1"/>
    <property type="molecule type" value="Genomic_DNA"/>
</dbReference>
<sequence>MSALQKILFGIVIIIAIIGLVLNLDLVLFGIFKSIIMLIVMIAVIYLIYFFFFLTPDQRNYKLRVWKNRYRRRR</sequence>
<feature type="transmembrane region" description="Helical" evidence="1">
    <location>
        <begin position="7"/>
        <end position="29"/>
    </location>
</feature>
<proteinExistence type="predicted"/>
<evidence type="ECO:0000313" key="2">
    <source>
        <dbReference type="EMBL" id="CAD7359671.1"/>
    </source>
</evidence>
<protein>
    <submittedName>
        <fullName evidence="4">Exported protein</fullName>
    </submittedName>
</protein>
<dbReference type="InterPro" id="IPR048110">
    <property type="entry name" value="SA1362/YqhP-like"/>
</dbReference>
<evidence type="ECO:0000313" key="4">
    <source>
        <dbReference type="EMBL" id="SUM88789.1"/>
    </source>
</evidence>
<dbReference type="OrthoDB" id="2414285at2"/>
<keyword evidence="1" id="KW-0812">Transmembrane</keyword>
<dbReference type="Proteomes" id="UP000572988">
    <property type="component" value="Unassembled WGS sequence"/>
</dbReference>
<accession>A0A0M5N4A3</accession>
<keyword evidence="1" id="KW-1133">Transmembrane helix</keyword>
<dbReference type="EMBL" id="UHEF01000001">
    <property type="protein sequence ID" value="SUM88789.1"/>
    <property type="molecule type" value="Genomic_DNA"/>
</dbReference>